<sequence>MHEILTITLNPALDMNTEADKVVPDVKLRCTEPTVDPGGGGINVARAIRHMGGDATAVVAIAGHNGNRLLELLMEQGIPVMPIPSPGETRASVVVNCKNTGQQYRFMLPGPPWKEEHVQKAIRTTAAHAPKGGLVILSGSQPPGVPLDFEEHLSAAIMEAGAKLIVDTSGPALRQIVQDHRSPPFLLRSDDEEAEGLAGRKLETPADTAAFSRELIDRGVAENIIFARGSEGSVLTTKDGSWLATAPKVEVISKVGAGDSFVGGFTLCLARGETLQEAARWGAAAAAAAVATPATELCRGDDVERLLPQSKLIEL</sequence>
<evidence type="ECO:0000256" key="5">
    <source>
        <dbReference type="ARBA" id="ARBA00022840"/>
    </source>
</evidence>
<gene>
    <name evidence="8" type="ORF">SAMN04488026_100218</name>
</gene>
<organism evidence="8 9">
    <name type="scientific">Aliiruegeria lutimaris</name>
    <dbReference type="NCBI Taxonomy" id="571298"/>
    <lineage>
        <taxon>Bacteria</taxon>
        <taxon>Pseudomonadati</taxon>
        <taxon>Pseudomonadota</taxon>
        <taxon>Alphaproteobacteria</taxon>
        <taxon>Rhodobacterales</taxon>
        <taxon>Roseobacteraceae</taxon>
        <taxon>Aliiruegeria</taxon>
    </lineage>
</organism>
<dbReference type="InterPro" id="IPR029056">
    <property type="entry name" value="Ribokinase-like"/>
</dbReference>
<keyword evidence="9" id="KW-1185">Reference proteome</keyword>
<dbReference type="InterPro" id="IPR017583">
    <property type="entry name" value="Tagatose/fructose_Pkinase"/>
</dbReference>
<dbReference type="NCBIfam" id="TIGR03168">
    <property type="entry name" value="1-PFK"/>
    <property type="match status" value="1"/>
</dbReference>
<dbReference type="GO" id="GO:0005524">
    <property type="term" value="F:ATP binding"/>
    <property type="evidence" value="ECO:0007669"/>
    <property type="project" value="UniProtKB-KW"/>
</dbReference>
<dbReference type="PANTHER" id="PTHR46566">
    <property type="entry name" value="1-PHOSPHOFRUCTOKINASE-RELATED"/>
    <property type="match status" value="1"/>
</dbReference>
<feature type="domain" description="Carbohydrate kinase PfkB" evidence="7">
    <location>
        <begin position="20"/>
        <end position="296"/>
    </location>
</feature>
<dbReference type="AlphaFoldDB" id="A0A1G8JP52"/>
<dbReference type="PANTHER" id="PTHR46566:SF2">
    <property type="entry name" value="ATP-DEPENDENT 6-PHOSPHOFRUCTOKINASE ISOZYME 2"/>
    <property type="match status" value="1"/>
</dbReference>
<dbReference type="Pfam" id="PF00294">
    <property type="entry name" value="PfkB"/>
    <property type="match status" value="1"/>
</dbReference>
<accession>A0A1G8JP52</accession>
<keyword evidence="3" id="KW-0547">Nucleotide-binding</keyword>
<dbReference type="GO" id="GO:0005829">
    <property type="term" value="C:cytosol"/>
    <property type="evidence" value="ECO:0007669"/>
    <property type="project" value="TreeGrafter"/>
</dbReference>
<protein>
    <recommendedName>
        <fullName evidence="6">Phosphofructokinase</fullName>
    </recommendedName>
</protein>
<dbReference type="STRING" id="571298.SAMN04488026_100218"/>
<dbReference type="EMBL" id="FNEK01000002">
    <property type="protein sequence ID" value="SDI32787.1"/>
    <property type="molecule type" value="Genomic_DNA"/>
</dbReference>
<evidence type="ECO:0000313" key="9">
    <source>
        <dbReference type="Proteomes" id="UP000199382"/>
    </source>
</evidence>
<evidence type="ECO:0000313" key="8">
    <source>
        <dbReference type="EMBL" id="SDI32787.1"/>
    </source>
</evidence>
<keyword evidence="4 8" id="KW-0418">Kinase</keyword>
<keyword evidence="5" id="KW-0067">ATP-binding</keyword>
<dbReference type="Proteomes" id="UP000199382">
    <property type="component" value="Unassembled WGS sequence"/>
</dbReference>
<evidence type="ECO:0000256" key="3">
    <source>
        <dbReference type="ARBA" id="ARBA00022741"/>
    </source>
</evidence>
<proteinExistence type="inferred from homology"/>
<evidence type="ECO:0000256" key="1">
    <source>
        <dbReference type="ARBA" id="ARBA00010688"/>
    </source>
</evidence>
<dbReference type="CDD" id="cd01164">
    <property type="entry name" value="FruK_PfkB_like"/>
    <property type="match status" value="1"/>
</dbReference>
<dbReference type="InterPro" id="IPR011611">
    <property type="entry name" value="PfkB_dom"/>
</dbReference>
<dbReference type="SUPFAM" id="SSF53613">
    <property type="entry name" value="Ribokinase-like"/>
    <property type="match status" value="1"/>
</dbReference>
<name>A0A1G8JP52_9RHOB</name>
<dbReference type="PIRSF" id="PIRSF000535">
    <property type="entry name" value="1PFK/6PFK/LacC"/>
    <property type="match status" value="1"/>
</dbReference>
<dbReference type="OrthoDB" id="9801219at2"/>
<evidence type="ECO:0000256" key="4">
    <source>
        <dbReference type="ARBA" id="ARBA00022777"/>
    </source>
</evidence>
<dbReference type="RefSeq" id="WP_093148513.1">
    <property type="nucleotide sequence ID" value="NZ_FNEK01000002.1"/>
</dbReference>
<comment type="similarity">
    <text evidence="1 6">Belongs to the carbohydrate kinase PfkB family.</text>
</comment>
<dbReference type="GO" id="GO:0003872">
    <property type="term" value="F:6-phosphofructokinase activity"/>
    <property type="evidence" value="ECO:0007669"/>
    <property type="project" value="TreeGrafter"/>
</dbReference>
<dbReference type="Gene3D" id="3.40.1190.20">
    <property type="match status" value="1"/>
</dbReference>
<evidence type="ECO:0000256" key="6">
    <source>
        <dbReference type="PIRNR" id="PIRNR000535"/>
    </source>
</evidence>
<keyword evidence="2 6" id="KW-0808">Transferase</keyword>
<evidence type="ECO:0000259" key="7">
    <source>
        <dbReference type="Pfam" id="PF00294"/>
    </source>
</evidence>
<reference evidence="8 9" key="1">
    <citation type="submission" date="2016-10" db="EMBL/GenBank/DDBJ databases">
        <authorList>
            <person name="de Groot N.N."/>
        </authorList>
    </citation>
    <scope>NUCLEOTIDE SEQUENCE [LARGE SCALE GENOMIC DNA]</scope>
    <source>
        <strain evidence="8 9">DSM 25294</strain>
    </source>
</reference>
<evidence type="ECO:0000256" key="2">
    <source>
        <dbReference type="ARBA" id="ARBA00022679"/>
    </source>
</evidence>